<protein>
    <submittedName>
        <fullName evidence="1">Uncharacterized protein</fullName>
    </submittedName>
</protein>
<name>A0ACB8U8K6_9APHY</name>
<organism evidence="1 2">
    <name type="scientific">Irpex rosettiformis</name>
    <dbReference type="NCBI Taxonomy" id="378272"/>
    <lineage>
        <taxon>Eukaryota</taxon>
        <taxon>Fungi</taxon>
        <taxon>Dikarya</taxon>
        <taxon>Basidiomycota</taxon>
        <taxon>Agaricomycotina</taxon>
        <taxon>Agaricomycetes</taxon>
        <taxon>Polyporales</taxon>
        <taxon>Irpicaceae</taxon>
        <taxon>Irpex</taxon>
    </lineage>
</organism>
<dbReference type="EMBL" id="MU274907">
    <property type="protein sequence ID" value="KAI0090742.1"/>
    <property type="molecule type" value="Genomic_DNA"/>
</dbReference>
<keyword evidence="2" id="KW-1185">Reference proteome</keyword>
<sequence>MAFGLTIGTERATALQNAVQDELTKRGYSVDADPVMAEYITIMIINNKTAAQISSELEDLIGSDFDPSFVDWLFAEVAKGAPEAVEQVPVVPEPAPAAQPKPRENPPHLSNELPSKPSNGPGPLYRQALAQAIPSTSPPGQKRTRSARSPSPSGHVNKSRRMDLPTGPRAMQQRDGGGPSGSKSLLERMGPSRNGRAHDEIQARIDSITGPANQELMMMQQGGFPMNGMPPIDMGAMGGMSNPIMLQEMMMSQMAMMAQMAGAMGLLNPGAMGMNGQFQGQPGMPGDMGALNNGPGGPQHHGQDGRGRGRGRGGLRGTGGRGRGGHISGSGNVPSELPSGPIQSSTSAPQEPAPTIVAPTPTPPSTVVAPPLQISPSQSRTAISLPERPQSPTLCKFGLKCTNPLCRYSHPSPVATPESGVVLSNDPCEAGKDCKNKDCVKAHVSPAVLKPHADQLNPKAAVFTPSPYHHPSLQTQVPCRFGAACTRPGCSFMHPPRPSSTPCRFGASCTKATCQFQHPEGRGVLPSTFHRGLGIGPETTSHNKSVTFNTSKTSAQTAAEIEKKVKEVEERKSQAKAAVAQAQAAAAAASSKDSSTKSVSAAA</sequence>
<gene>
    <name evidence="1" type="ORF">BDY19DRAFT_886920</name>
</gene>
<proteinExistence type="predicted"/>
<reference evidence="1" key="1">
    <citation type="journal article" date="2021" name="Environ. Microbiol.">
        <title>Gene family expansions and transcriptome signatures uncover fungal adaptations to wood decay.</title>
        <authorList>
            <person name="Hage H."/>
            <person name="Miyauchi S."/>
            <person name="Viragh M."/>
            <person name="Drula E."/>
            <person name="Min B."/>
            <person name="Chaduli D."/>
            <person name="Navarro D."/>
            <person name="Favel A."/>
            <person name="Norest M."/>
            <person name="Lesage-Meessen L."/>
            <person name="Balint B."/>
            <person name="Merenyi Z."/>
            <person name="de Eugenio L."/>
            <person name="Morin E."/>
            <person name="Martinez A.T."/>
            <person name="Baldrian P."/>
            <person name="Stursova M."/>
            <person name="Martinez M.J."/>
            <person name="Novotny C."/>
            <person name="Magnuson J.K."/>
            <person name="Spatafora J.W."/>
            <person name="Maurice S."/>
            <person name="Pangilinan J."/>
            <person name="Andreopoulos W."/>
            <person name="LaButti K."/>
            <person name="Hundley H."/>
            <person name="Na H."/>
            <person name="Kuo A."/>
            <person name="Barry K."/>
            <person name="Lipzen A."/>
            <person name="Henrissat B."/>
            <person name="Riley R."/>
            <person name="Ahrendt S."/>
            <person name="Nagy L.G."/>
            <person name="Grigoriev I.V."/>
            <person name="Martin F."/>
            <person name="Rosso M.N."/>
        </authorList>
    </citation>
    <scope>NUCLEOTIDE SEQUENCE</scope>
    <source>
        <strain evidence="1">CBS 384.51</strain>
    </source>
</reference>
<dbReference type="Proteomes" id="UP001055072">
    <property type="component" value="Unassembled WGS sequence"/>
</dbReference>
<evidence type="ECO:0000313" key="1">
    <source>
        <dbReference type="EMBL" id="KAI0090742.1"/>
    </source>
</evidence>
<accession>A0ACB8U8K6</accession>
<evidence type="ECO:0000313" key="2">
    <source>
        <dbReference type="Proteomes" id="UP001055072"/>
    </source>
</evidence>
<comment type="caution">
    <text evidence="1">The sequence shown here is derived from an EMBL/GenBank/DDBJ whole genome shotgun (WGS) entry which is preliminary data.</text>
</comment>